<keyword evidence="3" id="KW-1185">Reference proteome</keyword>
<feature type="chain" id="PRO_5011534614" description="Peptidase M1 membrane alanine aminopeptidase domain-containing protein" evidence="1">
    <location>
        <begin position="21"/>
        <end position="937"/>
    </location>
</feature>
<proteinExistence type="predicted"/>
<accession>A0A1G7B415</accession>
<organism evidence="2 3">
    <name type="scientific">Riemerella columbipharyngis</name>
    <dbReference type="NCBI Taxonomy" id="1071918"/>
    <lineage>
        <taxon>Bacteria</taxon>
        <taxon>Pseudomonadati</taxon>
        <taxon>Bacteroidota</taxon>
        <taxon>Flavobacteriia</taxon>
        <taxon>Flavobacteriales</taxon>
        <taxon>Weeksellaceae</taxon>
        <taxon>Riemerella</taxon>
    </lineage>
</organism>
<gene>
    <name evidence="2" type="ORF">SAMN05421544_10517</name>
</gene>
<dbReference type="EMBL" id="FNAS01000005">
    <property type="protein sequence ID" value="SDE21650.1"/>
    <property type="molecule type" value="Genomic_DNA"/>
</dbReference>
<protein>
    <recommendedName>
        <fullName evidence="4">Peptidase M1 membrane alanine aminopeptidase domain-containing protein</fullName>
    </recommendedName>
</protein>
<dbReference type="AlphaFoldDB" id="A0A1G7B415"/>
<dbReference type="SUPFAM" id="SSF55486">
    <property type="entry name" value="Metalloproteases ('zincins'), catalytic domain"/>
    <property type="match status" value="1"/>
</dbReference>
<evidence type="ECO:0008006" key="4">
    <source>
        <dbReference type="Google" id="ProtNLM"/>
    </source>
</evidence>
<evidence type="ECO:0000313" key="3">
    <source>
        <dbReference type="Proteomes" id="UP000198517"/>
    </source>
</evidence>
<dbReference type="InterPro" id="IPR027268">
    <property type="entry name" value="Peptidase_M4/M1_CTD_sf"/>
</dbReference>
<name>A0A1G7B415_9FLAO</name>
<evidence type="ECO:0000313" key="2">
    <source>
        <dbReference type="EMBL" id="SDE21650.1"/>
    </source>
</evidence>
<evidence type="ECO:0000256" key="1">
    <source>
        <dbReference type="SAM" id="SignalP"/>
    </source>
</evidence>
<sequence length="937" mass="109554">MNKRRLLSLLTLFLFSFAMAQRDSIGMSVTKLSENTLKVKEFITYHNTSKNNLNRIKLLNWIAAYKPSHTPLSKRLLEERKTLMHFAPRKKLGKLTQLSINSTAIPANALNKENIYILLSSPLPPGNSVNISLEYTLQLPDINFTGYGQDTSQYHLKYFFLVPDSFDKDNQNPKYYENLEEKQNIDTHWSVKFSDFDGKIYSNLKKKSEDTFEGSIDKDPEFFIDKKNTTVPYTINYENTLVEILPPLNNEEREQLNFYLPLQLSFIKSILGSLPSKILITPKYGKDNQFMGIQDIDLWKFKLKFFPDNEILDINYLSILAKHCVENSIKNNNIANHWIEHGLASYIEIQYLKKFYSKSKLLGQLPDTLSFFGLHPLKWSNISKFDLKDRYGIAYQYQMTQNQDQPINTPYNELSDMNKTVISSMQAGVLFNFLAEKIGEAKFNDFVKEYITLHKNNTIDRKDFLDQLILASGYSGEFLEDYINHKNRVNFKIKYFQKSDNNFLLSVKKNTPLPIPFQAKTIDSLGNSKVFWYDTSTKTKAIYNIPNDKTQLIVLNDDYIFPEINLRDNYIYTTGFFSNMKKPKFKLFTDIPNPQYNEIFVTPTFKYTYYDKLLIGLSFTNKNLLRQPFIYNLSPYYSTGTGKQTGVTSFMYSFSPKDAFVQELSLGVGGAYFHYNKNLAFKKFSAFSNILFRKNMRSDIDHLLRFSYQVVDKQLTPLMQARKDYGHYKLLNAGYLIRNRKTIFEHSSGLNFQLGEDFSKISSENFFRWEYLRDRKISFRLFGGAFIQNHTRNSFFDFSISSLSNYAFSYSLIRQDGDDDFAPRQFILAEGGFKSGINRSANRWITTLNIDNNIWKIIDIYGDLGIYKNKGVPAKFIWDSGLKLKLIPDVLEIYFPIYSSLGFEPSLKNYQRRIRFMFEFDVSTLMIQIRRGWFSHR</sequence>
<dbReference type="Gene3D" id="1.10.390.10">
    <property type="entry name" value="Neutral Protease Domain 2"/>
    <property type="match status" value="1"/>
</dbReference>
<dbReference type="Proteomes" id="UP000198517">
    <property type="component" value="Unassembled WGS sequence"/>
</dbReference>
<dbReference type="RefSeq" id="WP_245688844.1">
    <property type="nucleotide sequence ID" value="NZ_FNAS01000005.1"/>
</dbReference>
<dbReference type="STRING" id="1071918.SAMN05421544_10517"/>
<feature type="signal peptide" evidence="1">
    <location>
        <begin position="1"/>
        <end position="20"/>
    </location>
</feature>
<keyword evidence="1" id="KW-0732">Signal</keyword>
<reference evidence="2 3" key="1">
    <citation type="submission" date="2016-10" db="EMBL/GenBank/DDBJ databases">
        <authorList>
            <person name="de Groot N.N."/>
        </authorList>
    </citation>
    <scope>NUCLEOTIDE SEQUENCE [LARGE SCALE GENOMIC DNA]</scope>
    <source>
        <strain evidence="2 3">DSM 24015</strain>
    </source>
</reference>